<keyword evidence="3" id="KW-1185">Reference proteome</keyword>
<dbReference type="AlphaFoldDB" id="A0A3D9Q1I9"/>
<dbReference type="OrthoDB" id="2195098at2"/>
<gene>
    <name evidence="2" type="ORF">A8990_16617</name>
</gene>
<feature type="transmembrane region" description="Helical" evidence="1">
    <location>
        <begin position="20"/>
        <end position="41"/>
    </location>
</feature>
<organism evidence="2 3">
    <name type="scientific">Paenibacillus taihuensis</name>
    <dbReference type="NCBI Taxonomy" id="1156355"/>
    <lineage>
        <taxon>Bacteria</taxon>
        <taxon>Bacillati</taxon>
        <taxon>Bacillota</taxon>
        <taxon>Bacilli</taxon>
        <taxon>Bacillales</taxon>
        <taxon>Paenibacillaceae</taxon>
        <taxon>Paenibacillus</taxon>
    </lineage>
</organism>
<protein>
    <recommendedName>
        <fullName evidence="4">PDZ domain-containing protein</fullName>
    </recommendedName>
</protein>
<evidence type="ECO:0000256" key="1">
    <source>
        <dbReference type="SAM" id="Phobius"/>
    </source>
</evidence>
<evidence type="ECO:0008006" key="4">
    <source>
        <dbReference type="Google" id="ProtNLM"/>
    </source>
</evidence>
<keyword evidence="1" id="KW-0472">Membrane</keyword>
<dbReference type="InterPro" id="IPR020568">
    <property type="entry name" value="Ribosomal_Su5_D2-typ_SF"/>
</dbReference>
<reference evidence="2 3" key="1">
    <citation type="submission" date="2018-08" db="EMBL/GenBank/DDBJ databases">
        <title>Genomic Encyclopedia of Type Strains, Phase III (KMG-III): the genomes of soil and plant-associated and newly described type strains.</title>
        <authorList>
            <person name="Whitman W."/>
        </authorList>
    </citation>
    <scope>NUCLEOTIDE SEQUENCE [LARGE SCALE GENOMIC DNA]</scope>
    <source>
        <strain evidence="2 3">CGMCC 1.10966</strain>
    </source>
</reference>
<dbReference type="Proteomes" id="UP000256304">
    <property type="component" value="Unassembled WGS sequence"/>
</dbReference>
<evidence type="ECO:0000313" key="3">
    <source>
        <dbReference type="Proteomes" id="UP000256304"/>
    </source>
</evidence>
<dbReference type="EMBL" id="QTTN01000066">
    <property type="protein sequence ID" value="REE56280.1"/>
    <property type="molecule type" value="Genomic_DNA"/>
</dbReference>
<sequence length="261" mass="28738">MNHIPSASTSSRRIRREYTIVFILLLIPLAAVSIMLFPRYYSYSAPGDIVSVQDIGVNGSVNFCYVQEGVTTNLYERFAVGQALPNAKFERADADAQEALESDMQLGEELRDETIGNAIRSADEQDADTSPEEDYEDKYASLTEETANYYGDSIGLMLGIGLVEEEQHLDFSKNGKYVIAGTGTLEEDHSVGSVGAIPNKVQTAVNAKATIFFVPKDKENWFYEGLSNEEEAMGIASSIPSVHIVPVATLEEALDYLRQLK</sequence>
<name>A0A3D9Q1I9_9BACL</name>
<keyword evidence="1" id="KW-1133">Transmembrane helix</keyword>
<keyword evidence="1" id="KW-0812">Transmembrane</keyword>
<dbReference type="Gene3D" id="3.30.230.10">
    <property type="match status" value="1"/>
</dbReference>
<proteinExistence type="predicted"/>
<evidence type="ECO:0000313" key="2">
    <source>
        <dbReference type="EMBL" id="REE56280.1"/>
    </source>
</evidence>
<dbReference type="SUPFAM" id="SSF54211">
    <property type="entry name" value="Ribosomal protein S5 domain 2-like"/>
    <property type="match status" value="1"/>
</dbReference>
<accession>A0A3D9Q1I9</accession>
<dbReference type="InterPro" id="IPR014721">
    <property type="entry name" value="Ribsml_uS5_D2-typ_fold_subgr"/>
</dbReference>
<comment type="caution">
    <text evidence="2">The sequence shown here is derived from an EMBL/GenBank/DDBJ whole genome shotgun (WGS) entry which is preliminary data.</text>
</comment>
<dbReference type="RefSeq" id="WP_147306898.1">
    <property type="nucleotide sequence ID" value="NZ_QTTN01000066.1"/>
</dbReference>